<dbReference type="EMBL" id="SJOL01007698">
    <property type="protein sequence ID" value="TGZ62095.1"/>
    <property type="molecule type" value="Genomic_DNA"/>
</dbReference>
<reference evidence="2 3" key="1">
    <citation type="journal article" date="2019" name="BMC Genomics">
        <title>New insights from Opisthorchis felineus genome: update on genomics of the epidemiologically important liver flukes.</title>
        <authorList>
            <person name="Ershov N.I."/>
            <person name="Mordvinov V.A."/>
            <person name="Prokhortchouk E.B."/>
            <person name="Pakharukova M.Y."/>
            <person name="Gunbin K.V."/>
            <person name="Ustyantsev K."/>
            <person name="Genaev M.A."/>
            <person name="Blinov A.G."/>
            <person name="Mazur A."/>
            <person name="Boulygina E."/>
            <person name="Tsygankova S."/>
            <person name="Khrameeva E."/>
            <person name="Chekanov N."/>
            <person name="Fan G."/>
            <person name="Xiao A."/>
            <person name="Zhang H."/>
            <person name="Xu X."/>
            <person name="Yang H."/>
            <person name="Solovyev V."/>
            <person name="Lee S.M."/>
            <person name="Liu X."/>
            <person name="Afonnikov D.A."/>
            <person name="Skryabin K.G."/>
        </authorList>
    </citation>
    <scope>NUCLEOTIDE SEQUENCE [LARGE SCALE GENOMIC DNA]</scope>
    <source>
        <strain evidence="2">AK-0245</strain>
        <tissue evidence="2">Whole organism</tissue>
    </source>
</reference>
<protein>
    <recommendedName>
        <fullName evidence="4">Beclin 1-associated autophagy-related key regulator</fullName>
    </recommendedName>
</protein>
<feature type="coiled-coil region" evidence="1">
    <location>
        <begin position="120"/>
        <end position="193"/>
    </location>
</feature>
<dbReference type="GO" id="GO:0000423">
    <property type="term" value="P:mitophagy"/>
    <property type="evidence" value="ECO:0007669"/>
    <property type="project" value="TreeGrafter"/>
</dbReference>
<dbReference type="STRING" id="147828.A0A4S2LEY7"/>
<organism evidence="2 3">
    <name type="scientific">Opisthorchis felineus</name>
    <dbReference type="NCBI Taxonomy" id="147828"/>
    <lineage>
        <taxon>Eukaryota</taxon>
        <taxon>Metazoa</taxon>
        <taxon>Spiralia</taxon>
        <taxon>Lophotrochozoa</taxon>
        <taxon>Platyhelminthes</taxon>
        <taxon>Trematoda</taxon>
        <taxon>Digenea</taxon>
        <taxon>Opisthorchiida</taxon>
        <taxon>Opisthorchiata</taxon>
        <taxon>Opisthorchiidae</taxon>
        <taxon>Opisthorchis</taxon>
    </lineage>
</organism>
<dbReference type="GO" id="GO:0097629">
    <property type="term" value="C:extrinsic component of omegasome membrane"/>
    <property type="evidence" value="ECO:0007669"/>
    <property type="project" value="TreeGrafter"/>
</dbReference>
<evidence type="ECO:0008006" key="4">
    <source>
        <dbReference type="Google" id="ProtNLM"/>
    </source>
</evidence>
<gene>
    <name evidence="2" type="ORF">CRM22_007616</name>
</gene>
<dbReference type="OrthoDB" id="6258141at2759"/>
<accession>A0A4S2LEY7</accession>
<evidence type="ECO:0000313" key="3">
    <source>
        <dbReference type="Proteomes" id="UP000308267"/>
    </source>
</evidence>
<proteinExistence type="predicted"/>
<evidence type="ECO:0000256" key="1">
    <source>
        <dbReference type="SAM" id="Coils"/>
    </source>
</evidence>
<evidence type="ECO:0000313" key="2">
    <source>
        <dbReference type="EMBL" id="TGZ62095.1"/>
    </source>
</evidence>
<dbReference type="GO" id="GO:0000045">
    <property type="term" value="P:autophagosome assembly"/>
    <property type="evidence" value="ECO:0007669"/>
    <property type="project" value="TreeGrafter"/>
</dbReference>
<dbReference type="GO" id="GO:0005776">
    <property type="term" value="C:autophagosome"/>
    <property type="evidence" value="ECO:0007669"/>
    <property type="project" value="TreeGrafter"/>
</dbReference>
<dbReference type="GO" id="GO:0035014">
    <property type="term" value="F:phosphatidylinositol 3-kinase regulator activity"/>
    <property type="evidence" value="ECO:0007669"/>
    <property type="project" value="TreeGrafter"/>
</dbReference>
<dbReference type="GO" id="GO:0043495">
    <property type="term" value="F:protein-membrane adaptor activity"/>
    <property type="evidence" value="ECO:0007669"/>
    <property type="project" value="TreeGrafter"/>
</dbReference>
<dbReference type="GO" id="GO:0035032">
    <property type="term" value="C:phosphatidylinositol 3-kinase complex, class III"/>
    <property type="evidence" value="ECO:0007669"/>
    <property type="project" value="TreeGrafter"/>
</dbReference>
<keyword evidence="3" id="KW-1185">Reference proteome</keyword>
<dbReference type="AlphaFoldDB" id="A0A4S2LEY7"/>
<sequence length="437" mass="49061">MSAQDREAQSTDEDYQIIDASCFQVDTQEQGLEFHSNLPCPVCTSFQSNFICEKCIKFGSFTHSRGAVSGNSYSDLGNRLFNVNQKIRTLSEQLHQRHSRPKSTPLEELKVLAASLKNAISFHTKDNQNKRRNLEKLQQRLLRCQTDSQELLKRRAAVLNFLNSLGRRRLKSLKDLEAHNERIERVRASYLRELLHSHLVVDLSPDVGSPDTFSGSGLHLDRENIFIGPEPLLSSHTVLTYCIPAIRAAALFTDLWIPASIQQHLQLDGSFLTGLPQRDDLGRVYSAVLHAVHMLCSCRLVDVRSVLGRAGRTLPPNHSVFNPLLGLFCLARFTQPRQFDAPYKNALDGFFGKVEPPASFVLSRSLRLRLEHVEPGEEAKELEESSSCEGSQTIEVQSLCTQQLDDIAPTGSAAWSTGNELDRWELIANEPSQRDSS</sequence>
<dbReference type="Proteomes" id="UP000308267">
    <property type="component" value="Unassembled WGS sequence"/>
</dbReference>
<dbReference type="GO" id="GO:0009267">
    <property type="term" value="P:cellular response to starvation"/>
    <property type="evidence" value="ECO:0007669"/>
    <property type="project" value="TreeGrafter"/>
</dbReference>
<dbReference type="PANTHER" id="PTHR13664:SF0">
    <property type="entry name" value="BECLIN 1-ASSOCIATED AUTOPHAGY-RELATED KEY REGULATOR"/>
    <property type="match status" value="1"/>
</dbReference>
<keyword evidence="1" id="KW-0175">Coiled coil</keyword>
<comment type="caution">
    <text evidence="2">The sequence shown here is derived from an EMBL/GenBank/DDBJ whole genome shotgun (WGS) entry which is preliminary data.</text>
</comment>
<name>A0A4S2LEY7_OPIFE</name>
<dbReference type="PANTHER" id="PTHR13664">
    <property type="entry name" value="BECLIN 1-ASSOCIATED AUTOPHAGY-RELATED KEY REGULATOR"/>
    <property type="match status" value="1"/>
</dbReference>
<dbReference type="GO" id="GO:0016240">
    <property type="term" value="P:autophagosome membrane docking"/>
    <property type="evidence" value="ECO:0007669"/>
    <property type="project" value="TreeGrafter"/>
</dbReference>
<dbReference type="GO" id="GO:0097632">
    <property type="term" value="C:extrinsic component of phagophore assembly site membrane"/>
    <property type="evidence" value="ECO:0007669"/>
    <property type="project" value="TreeGrafter"/>
</dbReference>